<organism evidence="1 2">
    <name type="scientific">Solanum commersonii</name>
    <name type="common">Commerson's wild potato</name>
    <name type="synonym">Commerson's nightshade</name>
    <dbReference type="NCBI Taxonomy" id="4109"/>
    <lineage>
        <taxon>Eukaryota</taxon>
        <taxon>Viridiplantae</taxon>
        <taxon>Streptophyta</taxon>
        <taxon>Embryophyta</taxon>
        <taxon>Tracheophyta</taxon>
        <taxon>Spermatophyta</taxon>
        <taxon>Magnoliopsida</taxon>
        <taxon>eudicotyledons</taxon>
        <taxon>Gunneridae</taxon>
        <taxon>Pentapetalae</taxon>
        <taxon>asterids</taxon>
        <taxon>lamiids</taxon>
        <taxon>Solanales</taxon>
        <taxon>Solanaceae</taxon>
        <taxon>Solanoideae</taxon>
        <taxon>Solaneae</taxon>
        <taxon>Solanum</taxon>
    </lineage>
</organism>
<accession>A0A9J5YFB7</accession>
<name>A0A9J5YFB7_SOLCO</name>
<sequence>MHVEYNLVHRLGTKEGKEYRKRENIEESRRNTVDLAENKTLGTLCTGGFKFCWSIVFWWIQPSTRPSFLTAALPMHSSLPMLPL</sequence>
<evidence type="ECO:0000313" key="1">
    <source>
        <dbReference type="EMBL" id="KAG5598511.1"/>
    </source>
</evidence>
<protein>
    <submittedName>
        <fullName evidence="1">Uncharacterized protein</fullName>
    </submittedName>
</protein>
<dbReference type="EMBL" id="JACXVP010000006">
    <property type="protein sequence ID" value="KAG5598511.1"/>
    <property type="molecule type" value="Genomic_DNA"/>
</dbReference>
<keyword evidence="2" id="KW-1185">Reference proteome</keyword>
<gene>
    <name evidence="1" type="ORF">H5410_029881</name>
</gene>
<evidence type="ECO:0000313" key="2">
    <source>
        <dbReference type="Proteomes" id="UP000824120"/>
    </source>
</evidence>
<reference evidence="1 2" key="1">
    <citation type="submission" date="2020-09" db="EMBL/GenBank/DDBJ databases">
        <title>De no assembly of potato wild relative species, Solanum commersonii.</title>
        <authorList>
            <person name="Cho K."/>
        </authorList>
    </citation>
    <scope>NUCLEOTIDE SEQUENCE [LARGE SCALE GENOMIC DNA]</scope>
    <source>
        <strain evidence="1">LZ3.2</strain>
        <tissue evidence="1">Leaf</tissue>
    </source>
</reference>
<dbReference type="Proteomes" id="UP000824120">
    <property type="component" value="Chromosome 6"/>
</dbReference>
<dbReference type="AlphaFoldDB" id="A0A9J5YFB7"/>
<proteinExistence type="predicted"/>
<comment type="caution">
    <text evidence="1">The sequence shown here is derived from an EMBL/GenBank/DDBJ whole genome shotgun (WGS) entry which is preliminary data.</text>
</comment>